<proteinExistence type="predicted"/>
<comment type="caution">
    <text evidence="1">The sequence shown here is derived from an EMBL/GenBank/DDBJ whole genome shotgun (WGS) entry which is preliminary data.</text>
</comment>
<name>A0A8X6P5G2_NEPPI</name>
<organism evidence="1 2">
    <name type="scientific">Nephila pilipes</name>
    <name type="common">Giant wood spider</name>
    <name type="synonym">Nephila maculata</name>
    <dbReference type="NCBI Taxonomy" id="299642"/>
    <lineage>
        <taxon>Eukaryota</taxon>
        <taxon>Metazoa</taxon>
        <taxon>Ecdysozoa</taxon>
        <taxon>Arthropoda</taxon>
        <taxon>Chelicerata</taxon>
        <taxon>Arachnida</taxon>
        <taxon>Araneae</taxon>
        <taxon>Araneomorphae</taxon>
        <taxon>Entelegynae</taxon>
        <taxon>Araneoidea</taxon>
        <taxon>Nephilidae</taxon>
        <taxon>Nephila</taxon>
    </lineage>
</organism>
<dbReference type="Proteomes" id="UP000887013">
    <property type="component" value="Unassembled WGS sequence"/>
</dbReference>
<protein>
    <submittedName>
        <fullName evidence="1">Uncharacterized protein</fullName>
    </submittedName>
</protein>
<accession>A0A8X6P5G2</accession>
<dbReference type="AlphaFoldDB" id="A0A8X6P5G2"/>
<sequence>MHCPLKYLSDVLLIFHCGKFVVRSINESRDTFEFSTRVIYVQLEFYWVSGKKKRGILHSIVALENLLTSLLLSKETFIFEISAIGELSCEEEGKLNEDENEASIRRCTL</sequence>
<reference evidence="1" key="1">
    <citation type="submission" date="2020-08" db="EMBL/GenBank/DDBJ databases">
        <title>Multicomponent nature underlies the extraordinary mechanical properties of spider dragline silk.</title>
        <authorList>
            <person name="Kono N."/>
            <person name="Nakamura H."/>
            <person name="Mori M."/>
            <person name="Yoshida Y."/>
            <person name="Ohtoshi R."/>
            <person name="Malay A.D."/>
            <person name="Moran D.A.P."/>
            <person name="Tomita M."/>
            <person name="Numata K."/>
            <person name="Arakawa K."/>
        </authorList>
    </citation>
    <scope>NUCLEOTIDE SEQUENCE</scope>
</reference>
<evidence type="ECO:0000313" key="2">
    <source>
        <dbReference type="Proteomes" id="UP000887013"/>
    </source>
</evidence>
<dbReference type="EMBL" id="BMAW01065667">
    <property type="protein sequence ID" value="GFT51489.1"/>
    <property type="molecule type" value="Genomic_DNA"/>
</dbReference>
<evidence type="ECO:0000313" key="1">
    <source>
        <dbReference type="EMBL" id="GFT51489.1"/>
    </source>
</evidence>
<keyword evidence="2" id="KW-1185">Reference proteome</keyword>
<gene>
    <name evidence="1" type="ORF">NPIL_426201</name>
</gene>